<dbReference type="PROSITE" id="PS51257">
    <property type="entry name" value="PROKAR_LIPOPROTEIN"/>
    <property type="match status" value="1"/>
</dbReference>
<sequence length="424" mass="48978">MFVDNNRCTKLIIIILMVVILSMVVSCKKQDSYKKQEVYKGDINIVTDKNHELQFKYAAEEFKKVQNKVNINIIVSNNIQSNFERFLKNEDYKKDIISVDNENLQYIVDKYKDDILNLTNLVSSYKNNIVYNRINDNSIDGKIYSMPWDATPKLIVYRKDLFDSKGIDTNDIKTWKDYIEVGKKLSKDTGKTFMGNYENNNLNLLFANQLDTSYFNNKKLDLESEKWSRIFDLEKEMYTENIVLNFGSEREMLESAESGKTLTFIGIPYSVYKLMKDIPKVKGVWGIMQLPAFESGGNTSVSTNGMNVIVNKSSQNSQLALAFIKFALTDDKLQLDLLNNTGRFPVYKTAYSFKYMDKTVDYFNSNVWKMFAISQQSAYNVEYTKNFPMVKNKINSVLSSDNLKTKDTKTLIAIIGKSLEKSLK</sequence>
<proteinExistence type="predicted"/>
<dbReference type="Gene3D" id="3.40.190.10">
    <property type="entry name" value="Periplasmic binding protein-like II"/>
    <property type="match status" value="1"/>
</dbReference>
<dbReference type="Proteomes" id="UP000019482">
    <property type="component" value="Unassembled WGS sequence"/>
</dbReference>
<organism evidence="6 7">
    <name type="scientific">Clostridium tyrobutyricum DIVETGP</name>
    <dbReference type="NCBI Taxonomy" id="1408889"/>
    <lineage>
        <taxon>Bacteria</taxon>
        <taxon>Bacillati</taxon>
        <taxon>Bacillota</taxon>
        <taxon>Clostridia</taxon>
        <taxon>Eubacteriales</taxon>
        <taxon>Clostridiaceae</taxon>
        <taxon>Clostridium</taxon>
    </lineage>
</organism>
<dbReference type="Pfam" id="PF01547">
    <property type="entry name" value="SBP_bac_1"/>
    <property type="match status" value="1"/>
</dbReference>
<keyword evidence="6" id="KW-0813">Transport</keyword>
<dbReference type="RefSeq" id="WP_017751735.1">
    <property type="nucleotide sequence ID" value="NZ_CBXI010000017.1"/>
</dbReference>
<evidence type="ECO:0000256" key="4">
    <source>
        <dbReference type="ARBA" id="ARBA00023139"/>
    </source>
</evidence>
<evidence type="ECO:0000256" key="5">
    <source>
        <dbReference type="ARBA" id="ARBA00023288"/>
    </source>
</evidence>
<keyword evidence="4" id="KW-0564">Palmitate</keyword>
<dbReference type="GeneID" id="29419736"/>
<accession>W6N3I8</accession>
<evidence type="ECO:0000313" key="7">
    <source>
        <dbReference type="Proteomes" id="UP000019482"/>
    </source>
</evidence>
<dbReference type="InterPro" id="IPR006059">
    <property type="entry name" value="SBP"/>
</dbReference>
<gene>
    <name evidence="6" type="ORF">CTDIVETGP_1103</name>
</gene>
<dbReference type="EMBL" id="CBXI010000017">
    <property type="protein sequence ID" value="CDL91033.1"/>
    <property type="molecule type" value="Genomic_DNA"/>
</dbReference>
<evidence type="ECO:0000256" key="1">
    <source>
        <dbReference type="ARBA" id="ARBA00022475"/>
    </source>
</evidence>
<keyword evidence="7" id="KW-1185">Reference proteome</keyword>
<protein>
    <submittedName>
        <fullName evidence="6">ABC-type sugar transport system, periplasmic component</fullName>
    </submittedName>
</protein>
<dbReference type="InterPro" id="IPR050490">
    <property type="entry name" value="Bact_solute-bd_prot1"/>
</dbReference>
<dbReference type="AlphaFoldDB" id="W6N3I8"/>
<evidence type="ECO:0000313" key="6">
    <source>
        <dbReference type="EMBL" id="CDL91033.1"/>
    </source>
</evidence>
<dbReference type="SUPFAM" id="SSF53850">
    <property type="entry name" value="Periplasmic binding protein-like II"/>
    <property type="match status" value="1"/>
</dbReference>
<reference evidence="6 7" key="1">
    <citation type="journal article" date="2015" name="Genome Announc.">
        <title>Draft Genome Sequence of Clostridium tyrobutyricum Strain DIVETGP, Isolated from Cow's Milk for Grana Padano Production.</title>
        <authorList>
            <person name="Soggiu A."/>
            <person name="Piras C."/>
            <person name="Gaiarsa S."/>
            <person name="Sassera D."/>
            <person name="Roncada P."/>
            <person name="Bendixen E."/>
            <person name="Brasca M."/>
            <person name="Bonizzi L."/>
        </authorList>
    </citation>
    <scope>NUCLEOTIDE SEQUENCE [LARGE SCALE GENOMIC DNA]</scope>
    <source>
        <strain evidence="6 7">DIVETGP</strain>
    </source>
</reference>
<dbReference type="PANTHER" id="PTHR43649:SF33">
    <property type="entry name" value="POLYGALACTURONAN_RHAMNOGALACTURONAN-BINDING PROTEIN YTCQ"/>
    <property type="match status" value="1"/>
</dbReference>
<dbReference type="OrthoDB" id="9768630at2"/>
<evidence type="ECO:0000256" key="2">
    <source>
        <dbReference type="ARBA" id="ARBA00022729"/>
    </source>
</evidence>
<evidence type="ECO:0000256" key="3">
    <source>
        <dbReference type="ARBA" id="ARBA00023136"/>
    </source>
</evidence>
<dbReference type="PANTHER" id="PTHR43649">
    <property type="entry name" value="ARABINOSE-BINDING PROTEIN-RELATED"/>
    <property type="match status" value="1"/>
</dbReference>
<keyword evidence="6" id="KW-0762">Sugar transport</keyword>
<comment type="caution">
    <text evidence="6">The sequence shown here is derived from an EMBL/GenBank/DDBJ whole genome shotgun (WGS) entry which is preliminary data.</text>
</comment>
<name>W6N3I8_CLOTY</name>
<keyword evidence="3" id="KW-0472">Membrane</keyword>
<keyword evidence="5" id="KW-0449">Lipoprotein</keyword>
<keyword evidence="2" id="KW-0732">Signal</keyword>
<keyword evidence="1" id="KW-1003">Cell membrane</keyword>